<name>A0AA40FWM1_9HYME</name>
<dbReference type="EMBL" id="JAHYIQ010000014">
    <property type="protein sequence ID" value="KAK1126364.1"/>
    <property type="molecule type" value="Genomic_DNA"/>
</dbReference>
<reference evidence="2" key="1">
    <citation type="submission" date="2021-10" db="EMBL/GenBank/DDBJ databases">
        <title>Melipona bicolor Genome sequencing and assembly.</title>
        <authorList>
            <person name="Araujo N.S."/>
            <person name="Arias M.C."/>
        </authorList>
    </citation>
    <scope>NUCLEOTIDE SEQUENCE</scope>
    <source>
        <strain evidence="2">USP_2M_L1-L4_2017</strain>
        <tissue evidence="2">Whole body</tissue>
    </source>
</reference>
<feature type="compositionally biased region" description="Basic and acidic residues" evidence="1">
    <location>
        <begin position="12"/>
        <end position="22"/>
    </location>
</feature>
<keyword evidence="3" id="KW-1185">Reference proteome</keyword>
<evidence type="ECO:0000313" key="3">
    <source>
        <dbReference type="Proteomes" id="UP001177670"/>
    </source>
</evidence>
<proteinExistence type="predicted"/>
<protein>
    <submittedName>
        <fullName evidence="2">Uncharacterized protein</fullName>
    </submittedName>
</protein>
<dbReference type="AlphaFoldDB" id="A0AA40FWM1"/>
<organism evidence="2 3">
    <name type="scientific">Melipona bicolor</name>
    <dbReference type="NCBI Taxonomy" id="60889"/>
    <lineage>
        <taxon>Eukaryota</taxon>
        <taxon>Metazoa</taxon>
        <taxon>Ecdysozoa</taxon>
        <taxon>Arthropoda</taxon>
        <taxon>Hexapoda</taxon>
        <taxon>Insecta</taxon>
        <taxon>Pterygota</taxon>
        <taxon>Neoptera</taxon>
        <taxon>Endopterygota</taxon>
        <taxon>Hymenoptera</taxon>
        <taxon>Apocrita</taxon>
        <taxon>Aculeata</taxon>
        <taxon>Apoidea</taxon>
        <taxon>Anthophila</taxon>
        <taxon>Apidae</taxon>
        <taxon>Melipona</taxon>
    </lineage>
</organism>
<gene>
    <name evidence="2" type="ORF">K0M31_005002</name>
</gene>
<accession>A0AA40FWM1</accession>
<sequence>MEIENVDQDVQQLDKREREREKKEIPCVDLAVKESVKVVEEAFAEFECVAILRICRQLPRSPGIVANSSKLPRIYQPVRVPARSS</sequence>
<evidence type="ECO:0000313" key="2">
    <source>
        <dbReference type="EMBL" id="KAK1126364.1"/>
    </source>
</evidence>
<dbReference type="Proteomes" id="UP001177670">
    <property type="component" value="Unassembled WGS sequence"/>
</dbReference>
<comment type="caution">
    <text evidence="2">The sequence shown here is derived from an EMBL/GenBank/DDBJ whole genome shotgun (WGS) entry which is preliminary data.</text>
</comment>
<evidence type="ECO:0000256" key="1">
    <source>
        <dbReference type="SAM" id="MobiDB-lite"/>
    </source>
</evidence>
<feature type="region of interest" description="Disordered" evidence="1">
    <location>
        <begin position="1"/>
        <end position="22"/>
    </location>
</feature>